<evidence type="ECO:0000259" key="4">
    <source>
        <dbReference type="Pfam" id="PF06985"/>
    </source>
</evidence>
<feature type="repeat" description="ANK" evidence="1">
    <location>
        <begin position="1045"/>
        <end position="1077"/>
    </location>
</feature>
<dbReference type="SMART" id="SM00248">
    <property type="entry name" value="ANK"/>
    <property type="match status" value="3"/>
</dbReference>
<dbReference type="PROSITE" id="PS50297">
    <property type="entry name" value="ANK_REP_REGION"/>
    <property type="match status" value="1"/>
</dbReference>
<keyword evidence="2" id="KW-0175">Coiled coil</keyword>
<feature type="coiled-coil region" evidence="2">
    <location>
        <begin position="657"/>
        <end position="684"/>
    </location>
</feature>
<organism evidence="5 6">
    <name type="scientific">Lasiosphaeria hispida</name>
    <dbReference type="NCBI Taxonomy" id="260671"/>
    <lineage>
        <taxon>Eukaryota</taxon>
        <taxon>Fungi</taxon>
        <taxon>Dikarya</taxon>
        <taxon>Ascomycota</taxon>
        <taxon>Pezizomycotina</taxon>
        <taxon>Sordariomycetes</taxon>
        <taxon>Sordariomycetidae</taxon>
        <taxon>Sordariales</taxon>
        <taxon>Lasiosphaeriaceae</taxon>
        <taxon>Lasiosphaeria</taxon>
    </lineage>
</organism>
<dbReference type="Proteomes" id="UP001275084">
    <property type="component" value="Unassembled WGS sequence"/>
</dbReference>
<dbReference type="InterPro" id="IPR002110">
    <property type="entry name" value="Ankyrin_rpt"/>
</dbReference>
<evidence type="ECO:0000313" key="5">
    <source>
        <dbReference type="EMBL" id="KAK3346892.1"/>
    </source>
</evidence>
<proteinExistence type="predicted"/>
<evidence type="ECO:0000256" key="3">
    <source>
        <dbReference type="SAM" id="Phobius"/>
    </source>
</evidence>
<keyword evidence="3" id="KW-0472">Membrane</keyword>
<keyword evidence="6" id="KW-1185">Reference proteome</keyword>
<dbReference type="SUPFAM" id="SSF48403">
    <property type="entry name" value="Ankyrin repeat"/>
    <property type="match status" value="1"/>
</dbReference>
<dbReference type="InterPro" id="IPR036770">
    <property type="entry name" value="Ankyrin_rpt-contain_sf"/>
</dbReference>
<dbReference type="InterPro" id="IPR052895">
    <property type="entry name" value="HetReg/Transcr_Mod"/>
</dbReference>
<feature type="domain" description="Heterokaryon incompatibility" evidence="4">
    <location>
        <begin position="205"/>
        <end position="348"/>
    </location>
</feature>
<dbReference type="InterPro" id="IPR010730">
    <property type="entry name" value="HET"/>
</dbReference>
<evidence type="ECO:0000256" key="2">
    <source>
        <dbReference type="SAM" id="Coils"/>
    </source>
</evidence>
<dbReference type="InterPro" id="IPR055530">
    <property type="entry name" value="DUF7104"/>
</dbReference>
<reference evidence="5" key="1">
    <citation type="journal article" date="2023" name="Mol. Phylogenet. Evol.">
        <title>Genome-scale phylogeny and comparative genomics of the fungal order Sordariales.</title>
        <authorList>
            <person name="Hensen N."/>
            <person name="Bonometti L."/>
            <person name="Westerberg I."/>
            <person name="Brannstrom I.O."/>
            <person name="Guillou S."/>
            <person name="Cros-Aarteil S."/>
            <person name="Calhoun S."/>
            <person name="Haridas S."/>
            <person name="Kuo A."/>
            <person name="Mondo S."/>
            <person name="Pangilinan J."/>
            <person name="Riley R."/>
            <person name="LaButti K."/>
            <person name="Andreopoulos B."/>
            <person name="Lipzen A."/>
            <person name="Chen C."/>
            <person name="Yan M."/>
            <person name="Daum C."/>
            <person name="Ng V."/>
            <person name="Clum A."/>
            <person name="Steindorff A."/>
            <person name="Ohm R.A."/>
            <person name="Martin F."/>
            <person name="Silar P."/>
            <person name="Natvig D.O."/>
            <person name="Lalanne C."/>
            <person name="Gautier V."/>
            <person name="Ament-Velasquez S.L."/>
            <person name="Kruys A."/>
            <person name="Hutchinson M.I."/>
            <person name="Powell A.J."/>
            <person name="Barry K."/>
            <person name="Miller A.N."/>
            <person name="Grigoriev I.V."/>
            <person name="Debuchy R."/>
            <person name="Gladieux P."/>
            <person name="Hiltunen Thoren M."/>
            <person name="Johannesson H."/>
        </authorList>
    </citation>
    <scope>NUCLEOTIDE SEQUENCE</scope>
    <source>
        <strain evidence="5">CBS 955.72</strain>
    </source>
</reference>
<dbReference type="EMBL" id="JAUIQD010000006">
    <property type="protein sequence ID" value="KAK3346892.1"/>
    <property type="molecule type" value="Genomic_DNA"/>
</dbReference>
<keyword evidence="3" id="KW-0812">Transmembrane</keyword>
<dbReference type="PANTHER" id="PTHR24148">
    <property type="entry name" value="ANKYRIN REPEAT DOMAIN-CONTAINING PROTEIN 39 HOMOLOG-RELATED"/>
    <property type="match status" value="1"/>
</dbReference>
<dbReference type="Gene3D" id="1.25.40.20">
    <property type="entry name" value="Ankyrin repeat-containing domain"/>
    <property type="match status" value="2"/>
</dbReference>
<gene>
    <name evidence="5" type="ORF">B0T25DRAFT_634222</name>
</gene>
<evidence type="ECO:0000313" key="6">
    <source>
        <dbReference type="Proteomes" id="UP001275084"/>
    </source>
</evidence>
<dbReference type="Pfam" id="PF06985">
    <property type="entry name" value="HET"/>
    <property type="match status" value="1"/>
</dbReference>
<name>A0AAJ0MB84_9PEZI</name>
<dbReference type="Pfam" id="PF23397">
    <property type="entry name" value="DUF7104"/>
    <property type="match status" value="5"/>
</dbReference>
<protein>
    <submittedName>
        <fullName evidence="5">Heterokaryon incompatibility protein-domain-containing protein</fullName>
    </submittedName>
</protein>
<dbReference type="PROSITE" id="PS50088">
    <property type="entry name" value="ANK_REPEAT"/>
    <property type="match status" value="1"/>
</dbReference>
<dbReference type="AlphaFoldDB" id="A0AAJ0MB84"/>
<comment type="caution">
    <text evidence="5">The sequence shown here is derived from an EMBL/GenBank/DDBJ whole genome shotgun (WGS) entry which is preliminary data.</text>
</comment>
<evidence type="ECO:0000256" key="1">
    <source>
        <dbReference type="PROSITE-ProRule" id="PRU00023"/>
    </source>
</evidence>
<keyword evidence="1" id="KW-0040">ANK repeat</keyword>
<dbReference type="Gene3D" id="1.20.5.340">
    <property type="match status" value="3"/>
</dbReference>
<keyword evidence="3" id="KW-1133">Transmembrane helix</keyword>
<accession>A0AAJ0MB84</accession>
<reference evidence="5" key="2">
    <citation type="submission" date="2023-06" db="EMBL/GenBank/DDBJ databases">
        <authorList>
            <consortium name="Lawrence Berkeley National Laboratory"/>
            <person name="Haridas S."/>
            <person name="Hensen N."/>
            <person name="Bonometti L."/>
            <person name="Westerberg I."/>
            <person name="Brannstrom I.O."/>
            <person name="Guillou S."/>
            <person name="Cros-Aarteil S."/>
            <person name="Calhoun S."/>
            <person name="Kuo A."/>
            <person name="Mondo S."/>
            <person name="Pangilinan J."/>
            <person name="Riley R."/>
            <person name="Labutti K."/>
            <person name="Andreopoulos B."/>
            <person name="Lipzen A."/>
            <person name="Chen C."/>
            <person name="Yanf M."/>
            <person name="Daum C."/>
            <person name="Ng V."/>
            <person name="Clum A."/>
            <person name="Steindorff A."/>
            <person name="Ohm R."/>
            <person name="Martin F."/>
            <person name="Silar P."/>
            <person name="Natvig D."/>
            <person name="Lalanne C."/>
            <person name="Gautier V."/>
            <person name="Ament-Velasquez S.L."/>
            <person name="Kruys A."/>
            <person name="Hutchinson M.I."/>
            <person name="Powell A.J."/>
            <person name="Barry K."/>
            <person name="Miller A.N."/>
            <person name="Grigoriev I.V."/>
            <person name="Debuchy R."/>
            <person name="Gladieux P."/>
            <person name="Thoren M.H."/>
            <person name="Johannesson H."/>
        </authorList>
    </citation>
    <scope>NUCLEOTIDE SEQUENCE</scope>
    <source>
        <strain evidence="5">CBS 955.72</strain>
    </source>
</reference>
<dbReference type="Pfam" id="PF12796">
    <property type="entry name" value="Ank_2"/>
    <property type="match status" value="1"/>
</dbReference>
<feature type="transmembrane region" description="Helical" evidence="3">
    <location>
        <begin position="12"/>
        <end position="32"/>
    </location>
</feature>
<sequence length="1123" mass="122418">MISVTLCQDISLAGWTTAFCLLVVTVAVWLWFNSTSAPPNPISVPPAGPTSDPVRSTRQCVRLCQLNPDKNEGDTDIDIIATRGSGSRQHGAATPSGVQTPVCVGGFPMTADIPKPNATSIQASSGNSLGTMSPNASNATLECLFRITRIFPRPFTRSTAYCYSPLPEGCIRLLRLMPHRDANAPIQCQLFDYTLLDSGKGTHLYEALSYVWGSEEKPQSVSTDKGELRVTANLYMALKRLRDHSLDRIIWVDAICINQDDTEERNRQVQSMAKIYAKASRVVVWLEEATTGGGRVHGEATTDSDRALEELRVAASRQPKTLASGTDHQAMLTLLQRLWFQRIWVLQEVAAARQVLIMCRTTEIDGSVFCSGLDMLNPASHDPDTQSRVRSVAYLINGAIFRPKYASSRVGKFSLAIRPLGELLDMYHNRKATDPRDKIYALLGMSSDDHISAGLLPDYSISWKGLFHRLVTSLVGEKASVETWEEKEITVIKTKGVVLGWVSKVEGHGGWADQQNIHIIFKDIPGHLGGERNARWTLQASAKPIQDGDVVCFLQGASKPTIIRLFEDHCAIIAISVTPTGDKQAEGADVDWPDLLRSRTAFLCDFLLVWDWEKPCGKPEDGEDYESLMNSRALQHATEESESHLHRAARLANMGLIMGDSEKLEEAEKKVRKAADAYKRASRRELSHTLAAMDSLAVMCRGRNELKWAVKLGVIADLLGRRGDYAQITEEGMVRIATSFDQQVMTLLLDQRGTEVKITEEVVKAAARNGSSGKEVMTLLLDQHGIEITVTPKLVETLARSFNMSIMKRLLNQCGTEVKITEEVVKAAAGNGSSGKEVMTLLLDQRGTEVKITEEVVKAAAGNGSSGKEVMKLLLDQRGTEVKITEEVVKAAAGNQSKEVMTLLLDRRGTEVKITEEVVKAAAGNESVGYEVIKLLHRTIGIKVTAGMIEAAATSGQEQVLCFLDQHSSIGSDKESWLKISRLYNAAKTGDAAAVRQLVGNGTPPDKQNIHGVTPLGIASSRGHEAVAQILLATHAVAVNVRSVSGQTPLFWAAAGGHSEVVRMLLDQGAEQTYTDKGGGSPLSLARLNRQADVIDILTKYNGIGAEKACSQIGQGIGRAERM</sequence>
<dbReference type="PANTHER" id="PTHR24148:SF78">
    <property type="entry name" value="HETEROKARYON INCOMPATIBILITY DOMAIN-CONTAINING PROTEIN"/>
    <property type="match status" value="1"/>
</dbReference>